<dbReference type="WBParaSite" id="SSLN_0000445501-mRNA-1">
    <property type="protein sequence ID" value="SSLN_0000445501-mRNA-1"/>
    <property type="gene ID" value="SSLN_0000445501"/>
</dbReference>
<dbReference type="EMBL" id="UYSU01032821">
    <property type="protein sequence ID" value="VDL90696.1"/>
    <property type="molecule type" value="Genomic_DNA"/>
</dbReference>
<evidence type="ECO:0000313" key="4">
    <source>
        <dbReference type="WBParaSite" id="SSLN_0000445501-mRNA-1"/>
    </source>
</evidence>
<feature type="compositionally biased region" description="Polar residues" evidence="1">
    <location>
        <begin position="244"/>
        <end position="255"/>
    </location>
</feature>
<dbReference type="Proteomes" id="UP000275846">
    <property type="component" value="Unassembled WGS sequence"/>
</dbReference>
<protein>
    <submittedName>
        <fullName evidence="4">Runx1</fullName>
    </submittedName>
</protein>
<gene>
    <name evidence="2" type="ORF">SSLN_LOCUS4311</name>
</gene>
<keyword evidence="3" id="KW-1185">Reference proteome</keyword>
<reference evidence="4" key="1">
    <citation type="submission" date="2016-06" db="UniProtKB">
        <authorList>
            <consortium name="WormBaseParasite"/>
        </authorList>
    </citation>
    <scope>IDENTIFICATION</scope>
</reference>
<sequence length="290" mass="29995">MSFRFHSSSQRKHSGAYLTANAHTSLSGLRRSPASSLFTRQMALHNSGGIADLPVAVTDLTNSLNSIAAMSGMKYCHIPPHGTPYDGGGGSGGGPGVSQLISYPATVNGVMSFPGPRGPLQSAAVFGQMQTASGPPTAAAAASPASGNVGTDLASFNTAVVGGPNGPGNAAPPNGLESPHSSVAGATTMVLSQPPSEPVSRLMWEWAHWLTGRRTRLHVPQHDLALIMHTPGFTYSGDMEEPSPSDSQSTGQPLGTQHIHWADGVVWCKRQIGNLSSHGFKETVILSGTL</sequence>
<evidence type="ECO:0000313" key="3">
    <source>
        <dbReference type="Proteomes" id="UP000275846"/>
    </source>
</evidence>
<dbReference type="AlphaFoldDB" id="A0A183SJB0"/>
<proteinExistence type="predicted"/>
<feature type="region of interest" description="Disordered" evidence="1">
    <location>
        <begin position="235"/>
        <end position="255"/>
    </location>
</feature>
<reference evidence="2 3" key="2">
    <citation type="submission" date="2018-11" db="EMBL/GenBank/DDBJ databases">
        <authorList>
            <consortium name="Pathogen Informatics"/>
        </authorList>
    </citation>
    <scope>NUCLEOTIDE SEQUENCE [LARGE SCALE GENOMIC DNA]</scope>
    <source>
        <strain evidence="2 3">NST_G2</strain>
    </source>
</reference>
<evidence type="ECO:0000313" key="2">
    <source>
        <dbReference type="EMBL" id="VDL90696.1"/>
    </source>
</evidence>
<organism evidence="4">
    <name type="scientific">Schistocephalus solidus</name>
    <name type="common">Tapeworm</name>
    <dbReference type="NCBI Taxonomy" id="70667"/>
    <lineage>
        <taxon>Eukaryota</taxon>
        <taxon>Metazoa</taxon>
        <taxon>Spiralia</taxon>
        <taxon>Lophotrochozoa</taxon>
        <taxon>Platyhelminthes</taxon>
        <taxon>Cestoda</taxon>
        <taxon>Eucestoda</taxon>
        <taxon>Diphyllobothriidea</taxon>
        <taxon>Diphyllobothriidae</taxon>
        <taxon>Schistocephalus</taxon>
    </lineage>
</organism>
<name>A0A183SJB0_SCHSO</name>
<evidence type="ECO:0000256" key="1">
    <source>
        <dbReference type="SAM" id="MobiDB-lite"/>
    </source>
</evidence>
<accession>A0A183SJB0</accession>